<evidence type="ECO:0000313" key="1">
    <source>
        <dbReference type="EMBL" id="KEJ87909.1"/>
    </source>
</evidence>
<dbReference type="Proteomes" id="UP000027734">
    <property type="component" value="Unassembled WGS sequence"/>
</dbReference>
<sequence>MGLQILRETIQRLTYRVIRPTGSPNIAVSKTLNRAIPARANRRFQGIATVWGISKTLTQNRGNPLQPGVYPAFRACDTESGRFF</sequence>
<dbReference type="AlphaFoldDB" id="A0A073IDT9"/>
<dbReference type="EMBL" id="JAMC01000012">
    <property type="protein sequence ID" value="KEJ87909.1"/>
    <property type="molecule type" value="Genomic_DNA"/>
</dbReference>
<name>A0A073IDT9_9RHOB</name>
<protein>
    <submittedName>
        <fullName evidence="1">Uncharacterized protein</fullName>
    </submittedName>
</protein>
<accession>A0A073IDT9</accession>
<keyword evidence="2" id="KW-1185">Reference proteome</keyword>
<proteinExistence type="predicted"/>
<reference evidence="1 2" key="1">
    <citation type="submission" date="2014-01" db="EMBL/GenBank/DDBJ databases">
        <title>Sulfitobacter donghicola JCM 14565 Genome Sequencing.</title>
        <authorList>
            <person name="Lai Q."/>
            <person name="Hong Z."/>
        </authorList>
    </citation>
    <scope>NUCLEOTIDE SEQUENCE [LARGE SCALE GENOMIC DNA]</scope>
    <source>
        <strain evidence="1 2">JCM 14565</strain>
    </source>
</reference>
<comment type="caution">
    <text evidence="1">The sequence shown here is derived from an EMBL/GenBank/DDBJ whole genome shotgun (WGS) entry which is preliminary data.</text>
</comment>
<gene>
    <name evidence="1" type="ORF">DSW25_04625</name>
</gene>
<evidence type="ECO:0000313" key="2">
    <source>
        <dbReference type="Proteomes" id="UP000027734"/>
    </source>
</evidence>
<organism evidence="1 2">
    <name type="scientific">Sulfitobacter donghicola DSW-25 = KCTC 12864 = JCM 14565</name>
    <dbReference type="NCBI Taxonomy" id="1300350"/>
    <lineage>
        <taxon>Bacteria</taxon>
        <taxon>Pseudomonadati</taxon>
        <taxon>Pseudomonadota</taxon>
        <taxon>Alphaproteobacteria</taxon>
        <taxon>Rhodobacterales</taxon>
        <taxon>Roseobacteraceae</taxon>
        <taxon>Sulfitobacter</taxon>
    </lineage>
</organism>